<reference evidence="1" key="1">
    <citation type="journal article" date="2023" name="G3 (Bethesda)">
        <title>Whole genome assemblies of Zophobas morio and Tenebrio molitor.</title>
        <authorList>
            <person name="Kaur S."/>
            <person name="Stinson S.A."/>
            <person name="diCenzo G.C."/>
        </authorList>
    </citation>
    <scope>NUCLEOTIDE SEQUENCE</scope>
    <source>
        <strain evidence="1">QUZm001</strain>
    </source>
</reference>
<evidence type="ECO:0000313" key="2">
    <source>
        <dbReference type="Proteomes" id="UP001168821"/>
    </source>
</evidence>
<sequence>MMYLRYNGITKGDVPGLDKSLIKFRPITNRKLYLFCEKVSSFDFSEIYCSNLSGEQAFELFLNLLRSLCHDNFPEVNKCCSGKLKPFKWYTEELKEQKRVIDALRVVQYCVNDAETGQVINLLKNVHRKNLRKAKIFANDNFVMSATNKS</sequence>
<organism evidence="1 2">
    <name type="scientific">Zophobas morio</name>
    <dbReference type="NCBI Taxonomy" id="2755281"/>
    <lineage>
        <taxon>Eukaryota</taxon>
        <taxon>Metazoa</taxon>
        <taxon>Ecdysozoa</taxon>
        <taxon>Arthropoda</taxon>
        <taxon>Hexapoda</taxon>
        <taxon>Insecta</taxon>
        <taxon>Pterygota</taxon>
        <taxon>Neoptera</taxon>
        <taxon>Endopterygota</taxon>
        <taxon>Coleoptera</taxon>
        <taxon>Polyphaga</taxon>
        <taxon>Cucujiformia</taxon>
        <taxon>Tenebrionidae</taxon>
        <taxon>Zophobas</taxon>
    </lineage>
</organism>
<keyword evidence="2" id="KW-1185">Reference proteome</keyword>
<comment type="caution">
    <text evidence="1">The sequence shown here is derived from an EMBL/GenBank/DDBJ whole genome shotgun (WGS) entry which is preliminary data.</text>
</comment>
<dbReference type="Proteomes" id="UP001168821">
    <property type="component" value="Unassembled WGS sequence"/>
</dbReference>
<proteinExistence type="predicted"/>
<protein>
    <submittedName>
        <fullName evidence="1">Uncharacterized protein</fullName>
    </submittedName>
</protein>
<gene>
    <name evidence="1" type="ORF">Zmor_024084</name>
</gene>
<dbReference type="AlphaFoldDB" id="A0AA38I4F4"/>
<accession>A0AA38I4F4</accession>
<evidence type="ECO:0000313" key="1">
    <source>
        <dbReference type="EMBL" id="KAJ3646499.1"/>
    </source>
</evidence>
<dbReference type="EMBL" id="JALNTZ010000007">
    <property type="protein sequence ID" value="KAJ3646499.1"/>
    <property type="molecule type" value="Genomic_DNA"/>
</dbReference>
<name>A0AA38I4F4_9CUCU</name>